<accession>A0A0M3JR73</accession>
<keyword evidence="1" id="KW-0812">Transmembrane</keyword>
<feature type="transmembrane region" description="Helical" evidence="1">
    <location>
        <begin position="83"/>
        <end position="100"/>
    </location>
</feature>
<dbReference type="InterPro" id="IPR053326">
    <property type="entry name" value="GPCR1-like"/>
</dbReference>
<reference evidence="4" key="1">
    <citation type="submission" date="2017-02" db="UniProtKB">
        <authorList>
            <consortium name="WormBaseParasite"/>
        </authorList>
    </citation>
    <scope>IDENTIFICATION</scope>
</reference>
<reference evidence="2 3" key="2">
    <citation type="submission" date="2018-11" db="EMBL/GenBank/DDBJ databases">
        <authorList>
            <consortium name="Pathogen Informatics"/>
        </authorList>
    </citation>
    <scope>NUCLEOTIDE SEQUENCE [LARGE SCALE GENOMIC DNA]</scope>
</reference>
<evidence type="ECO:0000313" key="2">
    <source>
        <dbReference type="EMBL" id="VDK42075.1"/>
    </source>
</evidence>
<dbReference type="AlphaFoldDB" id="A0A0M3JR73"/>
<protein>
    <submittedName>
        <fullName evidence="4">G_PROTEIN_RECEP_F1_2 domain-containing protein</fullName>
    </submittedName>
</protein>
<dbReference type="WBParaSite" id="ASIM_0001021001-mRNA-1">
    <property type="protein sequence ID" value="ASIM_0001021001-mRNA-1"/>
    <property type="gene ID" value="ASIM_0001021001"/>
</dbReference>
<dbReference type="Gene3D" id="1.20.1070.10">
    <property type="entry name" value="Rhodopsin 7-helix transmembrane proteins"/>
    <property type="match status" value="1"/>
</dbReference>
<feature type="transmembrane region" description="Helical" evidence="1">
    <location>
        <begin position="137"/>
        <end position="160"/>
    </location>
</feature>
<gene>
    <name evidence="2" type="ORF">ASIM_LOCUS9941</name>
</gene>
<proteinExistence type="predicted"/>
<evidence type="ECO:0000256" key="1">
    <source>
        <dbReference type="SAM" id="Phobius"/>
    </source>
</evidence>
<dbReference type="EMBL" id="UYRR01030977">
    <property type="protein sequence ID" value="VDK42075.1"/>
    <property type="molecule type" value="Genomic_DNA"/>
</dbReference>
<organism evidence="4">
    <name type="scientific">Anisakis simplex</name>
    <name type="common">Herring worm</name>
    <dbReference type="NCBI Taxonomy" id="6269"/>
    <lineage>
        <taxon>Eukaryota</taxon>
        <taxon>Metazoa</taxon>
        <taxon>Ecdysozoa</taxon>
        <taxon>Nematoda</taxon>
        <taxon>Chromadorea</taxon>
        <taxon>Rhabditida</taxon>
        <taxon>Spirurina</taxon>
        <taxon>Ascaridomorpha</taxon>
        <taxon>Ascaridoidea</taxon>
        <taxon>Anisakidae</taxon>
        <taxon>Anisakis</taxon>
        <taxon>Anisakis simplex complex</taxon>
    </lineage>
</organism>
<name>A0A0M3JR73_ANISI</name>
<feature type="transmembrane region" description="Helical" evidence="1">
    <location>
        <begin position="40"/>
        <end position="63"/>
    </location>
</feature>
<dbReference type="PANTHER" id="PTHR47632">
    <property type="entry name" value="FMRFAMIDE PEPTIDE RECEPTOR FAMILY-RELATED"/>
    <property type="match status" value="1"/>
</dbReference>
<evidence type="ECO:0000313" key="3">
    <source>
        <dbReference type="Proteomes" id="UP000267096"/>
    </source>
</evidence>
<keyword evidence="1" id="KW-0472">Membrane</keyword>
<evidence type="ECO:0000313" key="4">
    <source>
        <dbReference type="WBParaSite" id="ASIM_0001021001-mRNA-1"/>
    </source>
</evidence>
<keyword evidence="1" id="KW-1133">Transmembrane helix</keyword>
<dbReference type="PANTHER" id="PTHR47632:SF5">
    <property type="entry name" value="G-PROTEIN COUPLED RECEPTORS FAMILY 1 PROFILE DOMAIN-CONTAINING PROTEIN"/>
    <property type="match status" value="1"/>
</dbReference>
<dbReference type="Proteomes" id="UP000267096">
    <property type="component" value="Unassembled WGS sequence"/>
</dbReference>
<dbReference type="OrthoDB" id="10011262at2759"/>
<sequence length="191" mass="21664">MTFPGVCLTGLLVIHADSLRSYNHTVDQIWVFLLPKFTPFAMFFQMLSVYITVIAALDCFIGVSRYCVSIKSWYCTVQSATKLIWASVAFTAVYNVILFGELETVRCFQPELNITRFELCPTEMRLNDAYINIYRGYMYAAVMAFIPFVLLVLLTAGILVSVNDKRYAPEAFGEQSIHTNSTGSFIHLFTL</sequence>
<keyword evidence="3" id="KW-1185">Reference proteome</keyword>